<dbReference type="GO" id="GO:0072594">
    <property type="term" value="P:establishment of protein localization to organelle"/>
    <property type="evidence" value="ECO:0007669"/>
    <property type="project" value="TreeGrafter"/>
</dbReference>
<reference evidence="25" key="1">
    <citation type="submission" date="2025-08" db="UniProtKB">
        <authorList>
            <consortium name="RefSeq"/>
        </authorList>
    </citation>
    <scope>IDENTIFICATION</scope>
    <source>
        <tissue evidence="25">Muscle</tissue>
    </source>
</reference>
<evidence type="ECO:0000256" key="4">
    <source>
        <dbReference type="ARBA" id="ARBA00004279"/>
    </source>
</evidence>
<evidence type="ECO:0000256" key="10">
    <source>
        <dbReference type="ARBA" id="ARBA00023018"/>
    </source>
</evidence>
<comment type="caution">
    <text evidence="20">Lacks conserved residue(s) required for the propagation of feature annotation.</text>
</comment>
<feature type="chain" id="PRO_5026744527" description="Lysosome-associated membrane glycoprotein 5" evidence="22">
    <location>
        <begin position="21"/>
        <end position="822"/>
    </location>
</feature>
<sequence length="822" mass="91244">MNRRQLGLLFLSTLIVIISAFSQNINGQELASRLENKNVMNIEERKLLTERDFLYVVRNTITTVPCILANMSIIVTIPYKKSNKSLSVPVNAIVGGHCSSVISEMKLIWKETNTDKENTIKFTFINDQENFSLFSIGLNIYPKEDNSTNSKGKIFLETYTLGDPFNATSDTDLRLFVTSVTNGIYKCGKEEEVKVGNATIKIKDVFLIEFYNNSDISAPKGEQCSGKKQTPTFPYVLRDKNSIICTLAKMSISLKIPYRKNDTQYDTAIIEVPTTLNVSGTCDSSRGTSIMILNWNPEVSKTESTFANEKTNTIVLHSQRDDIDSHVSVITANIFIDKTHFNDAQNAGEVIQMVAPFKNLFSAPAKNGIHSCPEKVFTTIGGITVTMRNVLLVAFDAQQDFASKQVTDCRSTYFERDFTYVVRRNDTGIACTLARMSIDATVLYQKLLLQQHRLICYILQNNRTLNVPSTAVVSGNCGNKSSEMTLSWSESNKNNTMNTITFHIGKNETNFFVYQVAATVYYNKDDKTTAIQGESYNMQGLFSASGNNGLYNCTSLIHEIKVDDIYLKITNVTFIAFNTERYLSSKTVTECSTNLGGDTPIPSVTGYSYVVTNKENVSCIAANMSISIKVPYTIKNTSTTNQTTLIVSIGKQVNVNGTCENEKSIMNLIWTENPKANSQYENKENKVTFNFVNDSSNYFIRSMNLSIYLDDYNFPGANATGSYINVITENIDIFSTPLNNVYKCSEETSVNAQNVVITISKVSLIAFNKAKNITSRSVNCANNESTDSNVGAIVGGIVGGIILVGIIGYLGVTYKRNRGYGV</sequence>
<dbReference type="RefSeq" id="XP_033356223.1">
    <property type="nucleotide sequence ID" value="XM_033500332.1"/>
</dbReference>
<comment type="subcellular location">
    <subcellularLocation>
        <location evidence="4">Cell projection</location>
        <location evidence="4">Dendrite</location>
    </subcellularLocation>
    <subcellularLocation>
        <location evidence="17">Cell projection</location>
        <location evidence="17">Growth cone membrane</location>
        <topology evidence="17">Single-pass type I membrane protein</topology>
    </subcellularLocation>
    <subcellularLocation>
        <location evidence="15">Cytoplasmic vesicle</location>
        <location evidence="15">Secretory vesicle</location>
        <location evidence="15">Synaptic vesicle membrane</location>
        <topology evidence="15">Single-pass type I membrane protein</topology>
    </subcellularLocation>
    <subcellularLocation>
        <location evidence="2">Early endosome membrane</location>
        <topology evidence="2">Single-pass type I membrane protein</topology>
    </subcellularLocation>
    <subcellularLocation>
        <location evidence="1">Endoplasmic reticulum-Golgi intermediate compartment membrane</location>
        <topology evidence="1">Single-pass type I membrane protein</topology>
    </subcellularLocation>
    <subcellularLocation>
        <location evidence="20">Membrane</location>
        <topology evidence="20">Single-pass type I membrane protein</topology>
    </subcellularLocation>
    <subcellularLocation>
        <location evidence="3">Recycling endosome</location>
    </subcellularLocation>
</comment>
<name>A0A6J3KS84_9HYME</name>
<dbReference type="GeneID" id="117236917"/>
<keyword evidence="7 22" id="KW-0732">Signal</keyword>
<dbReference type="Pfam" id="PF01299">
    <property type="entry name" value="Lamp2-like_luminal"/>
    <property type="match status" value="2"/>
</dbReference>
<dbReference type="PROSITE" id="PS51407">
    <property type="entry name" value="LAMP_3"/>
    <property type="match status" value="1"/>
</dbReference>
<keyword evidence="13" id="KW-0966">Cell projection</keyword>
<evidence type="ECO:0000256" key="9">
    <source>
        <dbReference type="ARBA" id="ARBA00022989"/>
    </source>
</evidence>
<evidence type="ECO:0000313" key="24">
    <source>
        <dbReference type="Proteomes" id="UP000504631"/>
    </source>
</evidence>
<feature type="signal peptide" evidence="22">
    <location>
        <begin position="1"/>
        <end position="20"/>
    </location>
</feature>
<dbReference type="InterPro" id="IPR002000">
    <property type="entry name" value="Lysosome-assoc_membr_glycop"/>
</dbReference>
<evidence type="ECO:0000256" key="12">
    <source>
        <dbReference type="ARBA" id="ARBA00023180"/>
    </source>
</evidence>
<evidence type="ECO:0000256" key="14">
    <source>
        <dbReference type="ARBA" id="ARBA00023329"/>
    </source>
</evidence>
<dbReference type="AlphaFoldDB" id="A0A6J3KS84"/>
<evidence type="ECO:0000256" key="17">
    <source>
        <dbReference type="ARBA" id="ARBA00060492"/>
    </source>
</evidence>
<evidence type="ECO:0000256" key="18">
    <source>
        <dbReference type="ARBA" id="ARBA00074379"/>
    </source>
</evidence>
<evidence type="ECO:0000256" key="13">
    <source>
        <dbReference type="ARBA" id="ARBA00023273"/>
    </source>
</evidence>
<dbReference type="PANTHER" id="PTHR11506">
    <property type="entry name" value="LYSOSOME-ASSOCIATED MEMBRANE GLYCOPROTEIN"/>
    <property type="match status" value="1"/>
</dbReference>
<dbReference type="InterPro" id="IPR048528">
    <property type="entry name" value="Lamp2-like_luminal"/>
</dbReference>
<feature type="domain" description="Lysosome-associated membrane glycoprotein 2-like luminal" evidence="23">
    <location>
        <begin position="608"/>
        <end position="768"/>
    </location>
</feature>
<protein>
    <recommendedName>
        <fullName evidence="18">Lysosome-associated membrane glycoprotein 5</fullName>
    </recommendedName>
    <alternativeName>
        <fullName evidence="19">Lysosome-associated membrane protein 5</fullName>
    </alternativeName>
</protein>
<evidence type="ECO:0000259" key="23">
    <source>
        <dbReference type="Pfam" id="PF01299"/>
    </source>
</evidence>
<keyword evidence="12" id="KW-0325">Glycoprotein</keyword>
<gene>
    <name evidence="25" type="primary">LOC117236917</name>
</gene>
<keyword evidence="8" id="KW-0967">Endosome</keyword>
<dbReference type="GO" id="GO:0005765">
    <property type="term" value="C:lysosomal membrane"/>
    <property type="evidence" value="ECO:0007669"/>
    <property type="project" value="TreeGrafter"/>
</dbReference>
<dbReference type="PANTHER" id="PTHR11506:SF35">
    <property type="entry name" value="LYSOSOME-ASSOCIATED MEMBRANE GLYCOPROTEIN 5"/>
    <property type="match status" value="1"/>
</dbReference>
<evidence type="ECO:0000256" key="11">
    <source>
        <dbReference type="ARBA" id="ARBA00023136"/>
    </source>
</evidence>
<keyword evidence="6 20" id="KW-0812">Transmembrane</keyword>
<feature type="transmembrane region" description="Helical" evidence="21">
    <location>
        <begin position="790"/>
        <end position="812"/>
    </location>
</feature>
<feature type="domain" description="Lysosome-associated membrane glycoprotein 2-like luminal" evidence="23">
    <location>
        <begin position="419"/>
        <end position="579"/>
    </location>
</feature>
<keyword evidence="10" id="KW-0770">Synapse</keyword>
<evidence type="ECO:0000256" key="20">
    <source>
        <dbReference type="PROSITE-ProRule" id="PRU00740"/>
    </source>
</evidence>
<evidence type="ECO:0000256" key="22">
    <source>
        <dbReference type="SAM" id="SignalP"/>
    </source>
</evidence>
<evidence type="ECO:0000256" key="19">
    <source>
        <dbReference type="ARBA" id="ARBA00076257"/>
    </source>
</evidence>
<dbReference type="GO" id="GO:0005886">
    <property type="term" value="C:plasma membrane"/>
    <property type="evidence" value="ECO:0007669"/>
    <property type="project" value="UniProtKB-SubCell"/>
</dbReference>
<evidence type="ECO:0000256" key="8">
    <source>
        <dbReference type="ARBA" id="ARBA00022753"/>
    </source>
</evidence>
<dbReference type="PRINTS" id="PR00336">
    <property type="entry name" value="LYSASSOCTDMP"/>
</dbReference>
<dbReference type="KEGG" id="bvk:117236917"/>
<evidence type="ECO:0000256" key="16">
    <source>
        <dbReference type="ARBA" id="ARBA00053950"/>
    </source>
</evidence>
<dbReference type="GO" id="GO:0031902">
    <property type="term" value="C:late endosome membrane"/>
    <property type="evidence" value="ECO:0007669"/>
    <property type="project" value="TreeGrafter"/>
</dbReference>
<evidence type="ECO:0000256" key="5">
    <source>
        <dbReference type="ARBA" id="ARBA00009644"/>
    </source>
</evidence>
<comment type="similarity">
    <text evidence="5 20">Belongs to the LAMP family.</text>
</comment>
<keyword evidence="9 21" id="KW-1133">Transmembrane helix</keyword>
<comment type="function">
    <text evidence="16">Plays a role in short-term synaptic plasticity in a subset of GABAergic neurons in the brain.</text>
</comment>
<evidence type="ECO:0000256" key="15">
    <source>
        <dbReference type="ARBA" id="ARBA00029428"/>
    </source>
</evidence>
<accession>A0A6J3KS84</accession>
<evidence type="ECO:0000256" key="7">
    <source>
        <dbReference type="ARBA" id="ARBA00022729"/>
    </source>
</evidence>
<evidence type="ECO:0000256" key="2">
    <source>
        <dbReference type="ARBA" id="ARBA00004158"/>
    </source>
</evidence>
<keyword evidence="24" id="KW-1185">Reference proteome</keyword>
<proteinExistence type="inferred from homology"/>
<dbReference type="Gene3D" id="2.40.160.110">
    <property type="match status" value="4"/>
</dbReference>
<evidence type="ECO:0000256" key="1">
    <source>
        <dbReference type="ARBA" id="ARBA00004151"/>
    </source>
</evidence>
<evidence type="ECO:0000256" key="6">
    <source>
        <dbReference type="ARBA" id="ARBA00022692"/>
    </source>
</evidence>
<evidence type="ECO:0000256" key="21">
    <source>
        <dbReference type="SAM" id="Phobius"/>
    </source>
</evidence>
<organism evidence="24 25">
    <name type="scientific">Bombus vosnesenskii</name>
    <dbReference type="NCBI Taxonomy" id="207650"/>
    <lineage>
        <taxon>Eukaryota</taxon>
        <taxon>Metazoa</taxon>
        <taxon>Ecdysozoa</taxon>
        <taxon>Arthropoda</taxon>
        <taxon>Hexapoda</taxon>
        <taxon>Insecta</taxon>
        <taxon>Pterygota</taxon>
        <taxon>Neoptera</taxon>
        <taxon>Endopterygota</taxon>
        <taxon>Hymenoptera</taxon>
        <taxon>Apocrita</taxon>
        <taxon>Aculeata</taxon>
        <taxon>Apoidea</taxon>
        <taxon>Anthophila</taxon>
        <taxon>Apidae</taxon>
        <taxon>Bombus</taxon>
        <taxon>Pyrobombus</taxon>
    </lineage>
</organism>
<evidence type="ECO:0000256" key="3">
    <source>
        <dbReference type="ARBA" id="ARBA00004172"/>
    </source>
</evidence>
<keyword evidence="11 20" id="KW-0472">Membrane</keyword>
<keyword evidence="14" id="KW-0968">Cytoplasmic vesicle</keyword>
<dbReference type="Proteomes" id="UP000504631">
    <property type="component" value="Unplaced"/>
</dbReference>
<evidence type="ECO:0000313" key="25">
    <source>
        <dbReference type="RefSeq" id="XP_033356223.1"/>
    </source>
</evidence>